<feature type="signal peptide" evidence="9">
    <location>
        <begin position="1"/>
        <end position="21"/>
    </location>
</feature>
<feature type="chain" id="PRO_5046643512" evidence="9">
    <location>
        <begin position="22"/>
        <end position="937"/>
    </location>
</feature>
<feature type="domain" description="Peptidase M16 C-terminal" evidence="11">
    <location>
        <begin position="692"/>
        <end position="865"/>
    </location>
</feature>
<dbReference type="PANTHER" id="PTHR43690">
    <property type="entry name" value="NARDILYSIN"/>
    <property type="match status" value="1"/>
</dbReference>
<dbReference type="Gene3D" id="3.30.830.10">
    <property type="entry name" value="Metalloenzyme, LuxS/M16 peptidase-like"/>
    <property type="match status" value="4"/>
</dbReference>
<feature type="domain" description="Peptidase M16 N-terminal" evidence="10">
    <location>
        <begin position="50"/>
        <end position="192"/>
    </location>
</feature>
<dbReference type="EMBL" id="CP102382">
    <property type="protein sequence ID" value="UUV21553.1"/>
    <property type="molecule type" value="Genomic_DNA"/>
</dbReference>
<dbReference type="Pfam" id="PF00675">
    <property type="entry name" value="Peptidase_M16"/>
    <property type="match status" value="1"/>
</dbReference>
<evidence type="ECO:0000259" key="10">
    <source>
        <dbReference type="Pfam" id="PF00675"/>
    </source>
</evidence>
<evidence type="ECO:0000256" key="2">
    <source>
        <dbReference type="ARBA" id="ARBA00007261"/>
    </source>
</evidence>
<keyword evidence="4" id="KW-0479">Metal-binding</keyword>
<accession>A0ABY5NSY1</accession>
<dbReference type="RefSeq" id="WP_257499478.1">
    <property type="nucleotide sequence ID" value="NZ_CP102382.1"/>
</dbReference>
<evidence type="ECO:0000256" key="4">
    <source>
        <dbReference type="ARBA" id="ARBA00022723"/>
    </source>
</evidence>
<dbReference type="PROSITE" id="PS00143">
    <property type="entry name" value="INSULINASE"/>
    <property type="match status" value="1"/>
</dbReference>
<keyword evidence="6" id="KW-0862">Zinc</keyword>
<dbReference type="SUPFAM" id="SSF63411">
    <property type="entry name" value="LuxS/MPP-like metallohydrolase"/>
    <property type="match status" value="4"/>
</dbReference>
<organism evidence="12 13">
    <name type="scientific">Paenimyroides aestuarii</name>
    <dbReference type="NCBI Taxonomy" id="2968490"/>
    <lineage>
        <taxon>Bacteria</taxon>
        <taxon>Pseudomonadati</taxon>
        <taxon>Bacteroidota</taxon>
        <taxon>Flavobacteriia</taxon>
        <taxon>Flavobacteriales</taxon>
        <taxon>Flavobacteriaceae</taxon>
        <taxon>Paenimyroides</taxon>
    </lineage>
</organism>
<evidence type="ECO:0000256" key="3">
    <source>
        <dbReference type="ARBA" id="ARBA00022670"/>
    </source>
</evidence>
<protein>
    <submittedName>
        <fullName evidence="12">Insulinase family protein</fullName>
    </submittedName>
</protein>
<name>A0ABY5NSY1_9FLAO</name>
<keyword evidence="7" id="KW-0482">Metalloprotease</keyword>
<evidence type="ECO:0000259" key="11">
    <source>
        <dbReference type="Pfam" id="PF05193"/>
    </source>
</evidence>
<keyword evidence="5" id="KW-0378">Hydrolase</keyword>
<comment type="cofactor">
    <cofactor evidence="1">
        <name>Zn(2+)</name>
        <dbReference type="ChEBI" id="CHEBI:29105"/>
    </cofactor>
</comment>
<evidence type="ECO:0000256" key="9">
    <source>
        <dbReference type="SAM" id="SignalP"/>
    </source>
</evidence>
<evidence type="ECO:0000256" key="1">
    <source>
        <dbReference type="ARBA" id="ARBA00001947"/>
    </source>
</evidence>
<evidence type="ECO:0000256" key="7">
    <source>
        <dbReference type="ARBA" id="ARBA00023049"/>
    </source>
</evidence>
<comment type="similarity">
    <text evidence="2 8">Belongs to the peptidase M16 family.</text>
</comment>
<dbReference type="PANTHER" id="PTHR43690:SF17">
    <property type="entry name" value="PROTEIN YHJJ"/>
    <property type="match status" value="1"/>
</dbReference>
<evidence type="ECO:0000256" key="8">
    <source>
        <dbReference type="RuleBase" id="RU004447"/>
    </source>
</evidence>
<feature type="domain" description="Peptidase M16 C-terminal" evidence="11">
    <location>
        <begin position="206"/>
        <end position="389"/>
    </location>
</feature>
<dbReference type="InterPro" id="IPR001431">
    <property type="entry name" value="Pept_M16_Zn_BS"/>
</dbReference>
<dbReference type="InterPro" id="IPR011249">
    <property type="entry name" value="Metalloenz_LuxS/M16"/>
</dbReference>
<proteinExistence type="inferred from homology"/>
<dbReference type="Pfam" id="PF05193">
    <property type="entry name" value="Peptidase_M16_C"/>
    <property type="match status" value="2"/>
</dbReference>
<dbReference type="InterPro" id="IPR007863">
    <property type="entry name" value="Peptidase_M16_C"/>
</dbReference>
<evidence type="ECO:0000256" key="5">
    <source>
        <dbReference type="ARBA" id="ARBA00022801"/>
    </source>
</evidence>
<evidence type="ECO:0000256" key="6">
    <source>
        <dbReference type="ARBA" id="ARBA00022833"/>
    </source>
</evidence>
<keyword evidence="9" id="KW-0732">Signal</keyword>
<reference evidence="12 13" key="1">
    <citation type="submission" date="2022-08" db="EMBL/GenBank/DDBJ databases">
        <title>Myroides zhujiangensis sp. nov., a novel bacterium isolated from sediment in the Pearl River Estuary.</title>
        <authorList>
            <person name="Cui L."/>
        </authorList>
    </citation>
    <scope>NUCLEOTIDE SEQUENCE [LARGE SCALE GENOMIC DNA]</scope>
    <source>
        <strain evidence="12 13">SCSIO 72103</strain>
    </source>
</reference>
<evidence type="ECO:0000313" key="12">
    <source>
        <dbReference type="EMBL" id="UUV21553.1"/>
    </source>
</evidence>
<dbReference type="InterPro" id="IPR050626">
    <property type="entry name" value="Peptidase_M16"/>
</dbReference>
<evidence type="ECO:0000313" key="13">
    <source>
        <dbReference type="Proteomes" id="UP001317001"/>
    </source>
</evidence>
<dbReference type="InterPro" id="IPR011765">
    <property type="entry name" value="Pept_M16_N"/>
</dbReference>
<sequence>MNLKKLTLGLLILPASIWAQVADLNQKLPTDPDVRIGKLDNGLTYYIRKNGKPEKKVDLRLVLNAGSILETDKQVGLAHFMEHMVFNGTKTFPKNELISYLQSIGVKFGQHLNAYTSFDETVYFLPIPSDDPVKLDKGFQILEDWAFNANLDGKDIDDERGVVIEEYRTRLGANERMMKNYLPKMLYNSMYAKRLPIGTKENLETFKHEEIRQFYKDWYRPNLMAVIVVGDINVDEMEAKIKSHFGKYKNPANPKERKSFDIPNHKETFVSVNTDKEATSSNVQIFYKDNEKAKPSTTVGDYKKDLIEGLFSQMLNARLEEYTNDANPPFVYGYSFHGSMYGREKEAFQSMAMTGEDKQLEALRVLAIENERAKRFGFTQSELERAKTEYLAFYEKAFNDKDKNNSSAYLGQYQGNFLEGEAIPSIDYEYNLVKDLLPTISLKDVNNVIQSYIKEENRVIILTGPEKEGLKTPTEKDVLAALDVSKVEITPYEDAVVAESLIRKEIKPGKVTNTTKNDKLGTTTLTLSNGAKVTYKKTDFKNDEIVFGARSFGGFNLIDNETYKKIQHASGSVPQAGIAGMDQNALAKFNTGKLYRVSPYVGGITEGFSGNATPKDLEFLFQSVHAYFTDLNYDEKAFESEKNKTKSYLANIMAMPEVFFQIELSDFMYGHNARYSSPIPTEKDWDNTDYKKAYELYKERFADASDFEFFFVGNVTDEQMKSMSEKYIASLPALNRKEAPKDTGFRAKTGIHKKEVFKGTDDKASVRISYGGETTYSQKENLAMQALGEILTIKLIEELREKEGGVYGAGASGSLSKLPYGSYDFSISYPTNPKDADKLIELTLKEVEKIQQNGPEAKDLDKFKEGEMTDYTKSLKENRYWLGVLTNAFSEQENPEKALDFEKNLKALTVKDVQEVAKKYLTKNRVIAVLKPETAKK</sequence>
<keyword evidence="13" id="KW-1185">Reference proteome</keyword>
<gene>
    <name evidence="12" type="ORF">NPX36_00405</name>
</gene>
<dbReference type="Proteomes" id="UP001317001">
    <property type="component" value="Chromosome"/>
</dbReference>
<keyword evidence="3" id="KW-0645">Protease</keyword>